<organism evidence="1">
    <name type="scientific">viral metagenome</name>
    <dbReference type="NCBI Taxonomy" id="1070528"/>
    <lineage>
        <taxon>unclassified sequences</taxon>
        <taxon>metagenomes</taxon>
        <taxon>organismal metagenomes</taxon>
    </lineage>
</organism>
<dbReference type="AlphaFoldDB" id="A0A6M3LD75"/>
<proteinExistence type="predicted"/>
<sequence length="74" mass="8798">MRYSLLSWRKIEGGVEKRFSWGKSRVFMVNFEDCFSVDELIRVRADLEAIDVNLPEVAKIRVRLRRELIEGRGR</sequence>
<gene>
    <name evidence="1" type="ORF">MM415B04386_0002</name>
</gene>
<name>A0A6M3LD75_9ZZZZ</name>
<reference evidence="1" key="1">
    <citation type="submission" date="2020-03" db="EMBL/GenBank/DDBJ databases">
        <title>The deep terrestrial virosphere.</title>
        <authorList>
            <person name="Holmfeldt K."/>
            <person name="Nilsson E."/>
            <person name="Simone D."/>
            <person name="Lopez-Fernandez M."/>
            <person name="Wu X."/>
            <person name="de Brujin I."/>
            <person name="Lundin D."/>
            <person name="Andersson A."/>
            <person name="Bertilsson S."/>
            <person name="Dopson M."/>
        </authorList>
    </citation>
    <scope>NUCLEOTIDE SEQUENCE</scope>
    <source>
        <strain evidence="1">MM415B04386</strain>
    </source>
</reference>
<dbReference type="EMBL" id="MT143118">
    <property type="protein sequence ID" value="QJA93046.1"/>
    <property type="molecule type" value="Genomic_DNA"/>
</dbReference>
<evidence type="ECO:0000313" key="1">
    <source>
        <dbReference type="EMBL" id="QJA93046.1"/>
    </source>
</evidence>
<protein>
    <submittedName>
        <fullName evidence="1">Uncharacterized protein</fullName>
    </submittedName>
</protein>
<accession>A0A6M3LD75</accession>